<sequence>MRQFNKFKDTKGFITTWQRVLRFRYMITEQAKERCRILAFWEKHGATATEEAFKIKERTLFLWQRNLKQGLGKLEALNSKKRTPKNKRKRIWDASDFKELHNKLTQDIKDGDKQLR</sequence>
<protein>
    <recommendedName>
        <fullName evidence="3">Transposase</fullName>
    </recommendedName>
</protein>
<name>A0A1F6UVJ6_9BACT</name>
<proteinExistence type="predicted"/>
<dbReference type="Proteomes" id="UP000177869">
    <property type="component" value="Unassembled WGS sequence"/>
</dbReference>
<accession>A0A1F6UVJ6</accession>
<gene>
    <name evidence="1" type="ORF">A2814_00755</name>
</gene>
<evidence type="ECO:0000313" key="1">
    <source>
        <dbReference type="EMBL" id="OGI61314.1"/>
    </source>
</evidence>
<comment type="caution">
    <text evidence="1">The sequence shown here is derived from an EMBL/GenBank/DDBJ whole genome shotgun (WGS) entry which is preliminary data.</text>
</comment>
<dbReference type="AlphaFoldDB" id="A0A1F6UVJ6"/>
<reference evidence="1 2" key="1">
    <citation type="journal article" date="2016" name="Nat. Commun.">
        <title>Thousands of microbial genomes shed light on interconnected biogeochemical processes in an aquifer system.</title>
        <authorList>
            <person name="Anantharaman K."/>
            <person name="Brown C.T."/>
            <person name="Hug L.A."/>
            <person name="Sharon I."/>
            <person name="Castelle C.J."/>
            <person name="Probst A.J."/>
            <person name="Thomas B.C."/>
            <person name="Singh A."/>
            <person name="Wilkins M.J."/>
            <person name="Karaoz U."/>
            <person name="Brodie E.L."/>
            <person name="Williams K.H."/>
            <person name="Hubbard S.S."/>
            <person name="Banfield J.F."/>
        </authorList>
    </citation>
    <scope>NUCLEOTIDE SEQUENCE [LARGE SCALE GENOMIC DNA]</scope>
</reference>
<organism evidence="1 2">
    <name type="scientific">Candidatus Nomurabacteria bacterium RIFCSPHIGHO2_01_FULL_38_19</name>
    <dbReference type="NCBI Taxonomy" id="1801732"/>
    <lineage>
        <taxon>Bacteria</taxon>
        <taxon>Candidatus Nomuraibacteriota</taxon>
    </lineage>
</organism>
<dbReference type="EMBL" id="MFTI01000001">
    <property type="protein sequence ID" value="OGI61314.1"/>
    <property type="molecule type" value="Genomic_DNA"/>
</dbReference>
<dbReference type="STRING" id="1801732.A2814_00755"/>
<evidence type="ECO:0000313" key="2">
    <source>
        <dbReference type="Proteomes" id="UP000177869"/>
    </source>
</evidence>
<evidence type="ECO:0008006" key="3">
    <source>
        <dbReference type="Google" id="ProtNLM"/>
    </source>
</evidence>